<gene>
    <name evidence="1" type="ORF">NP7_03645</name>
</gene>
<evidence type="ECO:0000313" key="2">
    <source>
        <dbReference type="Proteomes" id="UP000229340"/>
    </source>
</evidence>
<name>A0A2D2LTU2_FAUOS</name>
<protein>
    <submittedName>
        <fullName evidence="1">CopG family transcriptional regulator</fullName>
    </submittedName>
</protein>
<evidence type="ECO:0000313" key="1">
    <source>
        <dbReference type="EMBL" id="ATR78432.1"/>
    </source>
</evidence>
<organism evidence="1 2">
    <name type="scientific">Faucicola osloensis</name>
    <name type="common">Moraxella osloensis</name>
    <dbReference type="NCBI Taxonomy" id="34062"/>
    <lineage>
        <taxon>Bacteria</taxon>
        <taxon>Pseudomonadati</taxon>
        <taxon>Pseudomonadota</taxon>
        <taxon>Gammaproteobacteria</taxon>
        <taxon>Moraxellales</taxon>
        <taxon>Moraxellaceae</taxon>
        <taxon>Faucicola</taxon>
    </lineage>
</organism>
<reference evidence="2" key="1">
    <citation type="submission" date="2017-11" db="EMBL/GenBank/DDBJ databases">
        <title>Complete genome sequence of Moraxella osloensis NP7 isolated from human skin.</title>
        <authorList>
            <person name="Lee K."/>
            <person name="Lim J.Y."/>
            <person name="Hwang I."/>
        </authorList>
    </citation>
    <scope>NUCLEOTIDE SEQUENCE [LARGE SCALE GENOMIC DNA]</scope>
    <source>
        <strain evidence="2">NP7</strain>
    </source>
</reference>
<dbReference type="EMBL" id="CP024443">
    <property type="protein sequence ID" value="ATR78432.1"/>
    <property type="molecule type" value="Genomic_DNA"/>
</dbReference>
<dbReference type="RefSeq" id="WP_100269738.1">
    <property type="nucleotide sequence ID" value="NZ_CP024443.1"/>
</dbReference>
<proteinExistence type="predicted"/>
<dbReference type="Proteomes" id="UP000229340">
    <property type="component" value="Chromosome"/>
</dbReference>
<dbReference type="AlphaFoldDB" id="A0A2D2LTU2"/>
<sequence length="107" mass="12025">MVTKIKKNQQVMVPIHIKITEEMRDLLAQVAKNHGFPRIQGLIRLYIRRGLDAENVGYSLAKDSRFIEKLKRQGVPDEVIFGAIDETANEPEAKAKAKAKANDTAKP</sequence>
<accession>A0A2D2LTU2</accession>